<evidence type="ECO:0000256" key="2">
    <source>
        <dbReference type="ARBA" id="ARBA00004988"/>
    </source>
</evidence>
<dbReference type="GO" id="GO:0005737">
    <property type="term" value="C:cytoplasm"/>
    <property type="evidence" value="ECO:0007669"/>
    <property type="project" value="TreeGrafter"/>
</dbReference>
<keyword evidence="6 10" id="KW-0413">Isomerase</keyword>
<dbReference type="AlphaFoldDB" id="A0A1S3IKZ0"/>
<dbReference type="GO" id="GO:0006014">
    <property type="term" value="P:D-ribose metabolic process"/>
    <property type="evidence" value="ECO:0007669"/>
    <property type="project" value="TreeGrafter"/>
</dbReference>
<name>A0A1S3IKZ0_LINAN</name>
<dbReference type="InParanoid" id="A0A1S3IKZ0"/>
<dbReference type="SUPFAM" id="SSF100950">
    <property type="entry name" value="NagB/RpiA/CoA transferase-like"/>
    <property type="match status" value="1"/>
</dbReference>
<evidence type="ECO:0000256" key="5">
    <source>
        <dbReference type="ARBA" id="ARBA00019150"/>
    </source>
</evidence>
<dbReference type="Gene3D" id="3.30.70.260">
    <property type="match status" value="1"/>
</dbReference>
<dbReference type="HAMAP" id="MF_00170">
    <property type="entry name" value="Rib_5P_isom_A"/>
    <property type="match status" value="1"/>
</dbReference>
<dbReference type="NCBIfam" id="TIGR00021">
    <property type="entry name" value="rpiA"/>
    <property type="match status" value="1"/>
</dbReference>
<dbReference type="PANTHER" id="PTHR11934">
    <property type="entry name" value="RIBOSE-5-PHOSPHATE ISOMERASE"/>
    <property type="match status" value="1"/>
</dbReference>
<evidence type="ECO:0000256" key="7">
    <source>
        <dbReference type="ARBA" id="ARBA00029734"/>
    </source>
</evidence>
<comment type="similarity">
    <text evidence="3">Belongs to the ribose 5-phosphate isomerase family.</text>
</comment>
<proteinExistence type="inferred from homology"/>
<evidence type="ECO:0000313" key="9">
    <source>
        <dbReference type="Proteomes" id="UP000085678"/>
    </source>
</evidence>
<dbReference type="KEGG" id="lak:106165161"/>
<evidence type="ECO:0000256" key="6">
    <source>
        <dbReference type="ARBA" id="ARBA00023235"/>
    </source>
</evidence>
<dbReference type="FunFam" id="3.40.50.1360:FF:000014">
    <property type="entry name" value="Ribose 5-phosphate isomerase"/>
    <property type="match status" value="1"/>
</dbReference>
<dbReference type="GO" id="GO:0004751">
    <property type="term" value="F:ribose-5-phosphate isomerase activity"/>
    <property type="evidence" value="ECO:0007669"/>
    <property type="project" value="UniProtKB-EC"/>
</dbReference>
<evidence type="ECO:0000256" key="8">
    <source>
        <dbReference type="ARBA" id="ARBA00032273"/>
    </source>
</evidence>
<dbReference type="GeneID" id="106165161"/>
<dbReference type="CDD" id="cd01398">
    <property type="entry name" value="RPI_A"/>
    <property type="match status" value="1"/>
</dbReference>
<dbReference type="UniPathway" id="UPA00115">
    <property type="reaction ID" value="UER00412"/>
</dbReference>
<comment type="pathway">
    <text evidence="2">Carbohydrate degradation; pentose phosphate pathway; D-ribose 5-phosphate from D-ribulose 5-phosphate (non-oxidative stage): step 1/1.</text>
</comment>
<dbReference type="InterPro" id="IPR004788">
    <property type="entry name" value="Ribose5P_isomerase_type_A"/>
</dbReference>
<dbReference type="FunCoup" id="A0A1S3IKZ0">
    <property type="interactions" value="2205"/>
</dbReference>
<dbReference type="NCBIfam" id="NF001924">
    <property type="entry name" value="PRK00702.1"/>
    <property type="match status" value="1"/>
</dbReference>
<protein>
    <recommendedName>
        <fullName evidence="5">Ribose-5-phosphate isomerase</fullName>
        <ecNumber evidence="4">5.3.1.6</ecNumber>
    </recommendedName>
    <alternativeName>
        <fullName evidence="8">D-ribose-5-phosphate ketol-isomerase</fullName>
    </alternativeName>
    <alternativeName>
        <fullName evidence="7">Phosphoriboisomerase</fullName>
    </alternativeName>
</protein>
<dbReference type="STRING" id="7574.A0A1S3IKZ0"/>
<evidence type="ECO:0000256" key="4">
    <source>
        <dbReference type="ARBA" id="ARBA00011959"/>
    </source>
</evidence>
<dbReference type="Pfam" id="PF06026">
    <property type="entry name" value="Rib_5-P_isom_A"/>
    <property type="match status" value="1"/>
</dbReference>
<reference evidence="10" key="1">
    <citation type="submission" date="2025-08" db="UniProtKB">
        <authorList>
            <consortium name="RefSeq"/>
        </authorList>
    </citation>
    <scope>IDENTIFICATION</scope>
    <source>
        <tissue evidence="10">Gonads</tissue>
    </source>
</reference>
<evidence type="ECO:0000256" key="1">
    <source>
        <dbReference type="ARBA" id="ARBA00001713"/>
    </source>
</evidence>
<dbReference type="GO" id="GO:0009052">
    <property type="term" value="P:pentose-phosphate shunt, non-oxidative branch"/>
    <property type="evidence" value="ECO:0007669"/>
    <property type="project" value="InterPro"/>
</dbReference>
<organism evidence="9 10">
    <name type="scientific">Lingula anatina</name>
    <name type="common">Brachiopod</name>
    <name type="synonym">Lingula unguis</name>
    <dbReference type="NCBI Taxonomy" id="7574"/>
    <lineage>
        <taxon>Eukaryota</taxon>
        <taxon>Metazoa</taxon>
        <taxon>Spiralia</taxon>
        <taxon>Lophotrochozoa</taxon>
        <taxon>Brachiopoda</taxon>
        <taxon>Linguliformea</taxon>
        <taxon>Lingulata</taxon>
        <taxon>Lingulida</taxon>
        <taxon>Linguloidea</taxon>
        <taxon>Lingulidae</taxon>
        <taxon>Lingula</taxon>
    </lineage>
</organism>
<dbReference type="Gene3D" id="3.40.50.1360">
    <property type="match status" value="1"/>
</dbReference>
<dbReference type="PANTHER" id="PTHR11934:SF0">
    <property type="entry name" value="RIBOSE-5-PHOSPHATE ISOMERASE"/>
    <property type="match status" value="1"/>
</dbReference>
<dbReference type="InterPro" id="IPR037171">
    <property type="entry name" value="NagB/RpiA_transferase-like"/>
</dbReference>
<gene>
    <name evidence="10" type="primary">LOC106165161</name>
</gene>
<dbReference type="RefSeq" id="XP_013398753.1">
    <property type="nucleotide sequence ID" value="XM_013543299.2"/>
</dbReference>
<accession>A0A1S3IKZ0</accession>
<dbReference type="EC" id="5.3.1.6" evidence="4"/>
<evidence type="ECO:0000313" key="10">
    <source>
        <dbReference type="RefSeq" id="XP_013398753.1"/>
    </source>
</evidence>
<dbReference type="SUPFAM" id="SSF75445">
    <property type="entry name" value="D-ribose-5-phosphate isomerase (RpiA), lid domain"/>
    <property type="match status" value="1"/>
</dbReference>
<dbReference type="InterPro" id="IPR020672">
    <property type="entry name" value="Ribose5P_isomerase_typA_subgr"/>
</dbReference>
<dbReference type="Proteomes" id="UP000085678">
    <property type="component" value="Unplaced"/>
</dbReference>
<comment type="catalytic activity">
    <reaction evidence="1">
        <text>aldehydo-D-ribose 5-phosphate = D-ribulose 5-phosphate</text>
        <dbReference type="Rhea" id="RHEA:14657"/>
        <dbReference type="ChEBI" id="CHEBI:58121"/>
        <dbReference type="ChEBI" id="CHEBI:58273"/>
        <dbReference type="EC" id="5.3.1.6"/>
    </reaction>
</comment>
<sequence>MWRAVLTRGSSLITLHNIKGCSFKYFSTEMDSIKLGKKSAAYIAVDENIQDNQVIGIGSGSTIVYAAERIAQKVKEEKLKLVCIPTSFQARQLILDNGLTLSDLERNPELDVALDGADEVDSRFNLIKGGGGCLTQEKIVASCSKKFIVIADFRKDSQVLGEHYTRGIPIEVIPMAYKPIMRKIKTLYGGSLELRMARAKAGPLITDNGNFIIDWKFESGDHDWKKVNTELLMIPGIVETGLFINMANKAYFGMQDGTIKVREPEPLTNGNGFITNSEK</sequence>
<dbReference type="FunFam" id="3.30.70.260:FF:000018">
    <property type="entry name" value="Ribose-5-phosphate isomerase A"/>
    <property type="match status" value="1"/>
</dbReference>
<dbReference type="OrthoDB" id="1555531at2759"/>
<evidence type="ECO:0000256" key="3">
    <source>
        <dbReference type="ARBA" id="ARBA00008088"/>
    </source>
</evidence>
<keyword evidence="9" id="KW-1185">Reference proteome</keyword>